<dbReference type="InterPro" id="IPR011990">
    <property type="entry name" value="TPR-like_helical_dom_sf"/>
</dbReference>
<keyword evidence="1" id="KW-0175">Coiled coil</keyword>
<dbReference type="AlphaFoldDB" id="A0A517Q7B3"/>
<protein>
    <recommendedName>
        <fullName evidence="4">Tetratricopeptide repeat protein</fullName>
    </recommendedName>
</protein>
<evidence type="ECO:0000313" key="3">
    <source>
        <dbReference type="Proteomes" id="UP000315647"/>
    </source>
</evidence>
<accession>A0A517Q7B3</accession>
<organism evidence="2 3">
    <name type="scientific">Gimesia panareensis</name>
    <dbReference type="NCBI Taxonomy" id="2527978"/>
    <lineage>
        <taxon>Bacteria</taxon>
        <taxon>Pseudomonadati</taxon>
        <taxon>Planctomycetota</taxon>
        <taxon>Planctomycetia</taxon>
        <taxon>Planctomycetales</taxon>
        <taxon>Planctomycetaceae</taxon>
        <taxon>Gimesia</taxon>
    </lineage>
</organism>
<name>A0A517Q7B3_9PLAN</name>
<evidence type="ECO:0008006" key="4">
    <source>
        <dbReference type="Google" id="ProtNLM"/>
    </source>
</evidence>
<dbReference type="SUPFAM" id="SSF48452">
    <property type="entry name" value="TPR-like"/>
    <property type="match status" value="1"/>
</dbReference>
<gene>
    <name evidence="2" type="ORF">Enr10x_28370</name>
</gene>
<dbReference type="EMBL" id="CP037421">
    <property type="protein sequence ID" value="QDT27520.1"/>
    <property type="molecule type" value="Genomic_DNA"/>
</dbReference>
<evidence type="ECO:0000313" key="2">
    <source>
        <dbReference type="EMBL" id="QDT27520.1"/>
    </source>
</evidence>
<sequence>MIAAINAALIHNQSQPWMYDVLALTMEILGRPQPEIERVLLSRLDFSAADVPSMVYSAAYLTRFKAEQQALKLYQQAAALQPDRPEPYIMGLRLAEKLKDAEGILWAATGILTHVWIKDYEQWHEKALNALANLEQSFKKAGRQAEAERVQAARSQSLERDLKLELTWNGDGDLDLIVEEPRGTVCSFESPLTAGGGVLLNDGYGPKQENCHEEYLCAHGFPGTYTVRVRYVSGNIVGQRAKLKVTRYQGSDHPVVQSMIVPLAKEDRLIRIDLEKGRRNQKSEAPQNSQKNSSLLPALKHFVSARPVNPGGRESLNSFRVSRQAGISNGRQVPLVTGVQNVGGVAYQPVITVIPEGISLTGAAVVSPDRRYVRLSLSPQFTNVTDIFTFSFLRP</sequence>
<keyword evidence="3" id="KW-1185">Reference proteome</keyword>
<dbReference type="RefSeq" id="WP_145449964.1">
    <property type="nucleotide sequence ID" value="NZ_CP037421.1"/>
</dbReference>
<proteinExistence type="predicted"/>
<evidence type="ECO:0000256" key="1">
    <source>
        <dbReference type="SAM" id="Coils"/>
    </source>
</evidence>
<dbReference type="Proteomes" id="UP000315647">
    <property type="component" value="Chromosome"/>
</dbReference>
<feature type="coiled-coil region" evidence="1">
    <location>
        <begin position="117"/>
        <end position="151"/>
    </location>
</feature>
<reference evidence="2 3" key="1">
    <citation type="submission" date="2019-03" db="EMBL/GenBank/DDBJ databases">
        <title>Deep-cultivation of Planctomycetes and their phenomic and genomic characterization uncovers novel biology.</title>
        <authorList>
            <person name="Wiegand S."/>
            <person name="Jogler M."/>
            <person name="Boedeker C."/>
            <person name="Pinto D."/>
            <person name="Vollmers J."/>
            <person name="Rivas-Marin E."/>
            <person name="Kohn T."/>
            <person name="Peeters S.H."/>
            <person name="Heuer A."/>
            <person name="Rast P."/>
            <person name="Oberbeckmann S."/>
            <person name="Bunk B."/>
            <person name="Jeske O."/>
            <person name="Meyerdierks A."/>
            <person name="Storesund J.E."/>
            <person name="Kallscheuer N."/>
            <person name="Luecker S."/>
            <person name="Lage O.M."/>
            <person name="Pohl T."/>
            <person name="Merkel B.J."/>
            <person name="Hornburger P."/>
            <person name="Mueller R.-W."/>
            <person name="Bruemmer F."/>
            <person name="Labrenz M."/>
            <person name="Spormann A.M."/>
            <person name="Op den Camp H."/>
            <person name="Overmann J."/>
            <person name="Amann R."/>
            <person name="Jetten M.S.M."/>
            <person name="Mascher T."/>
            <person name="Medema M.H."/>
            <person name="Devos D.P."/>
            <person name="Kaster A.-K."/>
            <person name="Ovreas L."/>
            <person name="Rohde M."/>
            <person name="Galperin M.Y."/>
            <person name="Jogler C."/>
        </authorList>
    </citation>
    <scope>NUCLEOTIDE SEQUENCE [LARGE SCALE GENOMIC DNA]</scope>
    <source>
        <strain evidence="2 3">Enr10</strain>
    </source>
</reference>